<dbReference type="NCBIfam" id="TIGR02778">
    <property type="entry name" value="ligD_pol"/>
    <property type="match status" value="1"/>
</dbReference>
<keyword evidence="3" id="KW-1185">Reference proteome</keyword>
<name>A0ABY7JWZ0_9ACTN</name>
<feature type="domain" description="DNA ligase D polymerase" evidence="1">
    <location>
        <begin position="33"/>
        <end position="291"/>
    </location>
</feature>
<protein>
    <submittedName>
        <fullName evidence="2">Non-homologous end-joining DNA ligase</fullName>
        <ecNumber evidence="2">6.5.1.1</ecNumber>
    </submittedName>
</protein>
<dbReference type="RefSeq" id="WP_269442687.1">
    <property type="nucleotide sequence ID" value="NZ_CP097463.1"/>
</dbReference>
<organism evidence="2 3">
    <name type="scientific">Jatrophihabitans cynanchi</name>
    <dbReference type="NCBI Taxonomy" id="2944128"/>
    <lineage>
        <taxon>Bacteria</taxon>
        <taxon>Bacillati</taxon>
        <taxon>Actinomycetota</taxon>
        <taxon>Actinomycetes</taxon>
        <taxon>Jatrophihabitantales</taxon>
        <taxon>Jatrophihabitantaceae</taxon>
        <taxon>Jatrophihabitans</taxon>
    </lineage>
</organism>
<dbReference type="GO" id="GO:0003910">
    <property type="term" value="F:DNA ligase (ATP) activity"/>
    <property type="evidence" value="ECO:0007669"/>
    <property type="project" value="UniProtKB-EC"/>
</dbReference>
<keyword evidence="2" id="KW-0436">Ligase</keyword>
<gene>
    <name evidence="2" type="primary">ligD</name>
    <name evidence="2" type="ORF">M6B22_16670</name>
</gene>
<dbReference type="Pfam" id="PF21686">
    <property type="entry name" value="LigD_Prim-Pol"/>
    <property type="match status" value="1"/>
</dbReference>
<accession>A0ABY7JWZ0</accession>
<dbReference type="CDD" id="cd04863">
    <property type="entry name" value="MtLigD_Pol_like"/>
    <property type="match status" value="1"/>
</dbReference>
<proteinExistence type="predicted"/>
<evidence type="ECO:0000313" key="3">
    <source>
        <dbReference type="Proteomes" id="UP001164693"/>
    </source>
</evidence>
<reference evidence="2" key="1">
    <citation type="submission" date="2022-05" db="EMBL/GenBank/DDBJ databases">
        <title>Jatrophihabitans sp. SB3-54 whole genome sequence.</title>
        <authorList>
            <person name="Suh M.K."/>
            <person name="Eom M.K."/>
            <person name="Kim J.S."/>
            <person name="Kim H.S."/>
            <person name="Do H.E."/>
            <person name="Shin Y.K."/>
            <person name="Lee J.-S."/>
        </authorList>
    </citation>
    <scope>NUCLEOTIDE SEQUENCE</scope>
    <source>
        <strain evidence="2">SB3-54</strain>
    </source>
</reference>
<dbReference type="InterPro" id="IPR033649">
    <property type="entry name" value="MtLigD_Pol-like"/>
</dbReference>
<sequence>MADSSGKVTVEVDGHHLQLSNLDKVLYPATGFTKGEVLDYYTRIAPVLLPHLADRALTVKRYPNGVDEKFFFEKNAARGTPDWVRTVNLPVPGSTKNRETIDYVVVTGLATLVRLANLAALELHVPQWRIPVRARKPRPDLIVFDLDPGPPATIGECCEVALLLRDLLAEDGLTLFAKTSGSKGMQVSAPVSVADPELTSQFAKNLAQRLERQHPDLVVSRMTKSLRPGKVLVDWSQNNPAKTTVAPYSLRARETPTVSTPLEWSEVASGGMLRFTAGEVLQRVAERGDLFAGTLDDRLRVDVTRALATRE</sequence>
<dbReference type="Proteomes" id="UP001164693">
    <property type="component" value="Chromosome"/>
</dbReference>
<dbReference type="Gene3D" id="3.90.920.10">
    <property type="entry name" value="DNA primase, PRIM domain"/>
    <property type="match status" value="1"/>
</dbReference>
<dbReference type="InterPro" id="IPR052171">
    <property type="entry name" value="NHEJ_LigD"/>
</dbReference>
<dbReference type="EC" id="6.5.1.1" evidence="2"/>
<evidence type="ECO:0000313" key="2">
    <source>
        <dbReference type="EMBL" id="WAX56158.1"/>
    </source>
</evidence>
<evidence type="ECO:0000259" key="1">
    <source>
        <dbReference type="Pfam" id="PF21686"/>
    </source>
</evidence>
<dbReference type="PANTHER" id="PTHR42705:SF2">
    <property type="entry name" value="BIFUNCTIONAL NON-HOMOLOGOUS END JOINING PROTEIN LIGD"/>
    <property type="match status" value="1"/>
</dbReference>
<dbReference type="InterPro" id="IPR014145">
    <property type="entry name" value="LigD_pol_dom"/>
</dbReference>
<dbReference type="PANTHER" id="PTHR42705">
    <property type="entry name" value="BIFUNCTIONAL NON-HOMOLOGOUS END JOINING PROTEIN LIGD"/>
    <property type="match status" value="1"/>
</dbReference>
<dbReference type="EMBL" id="CP097463">
    <property type="protein sequence ID" value="WAX56158.1"/>
    <property type="molecule type" value="Genomic_DNA"/>
</dbReference>